<dbReference type="EMBL" id="CP058649">
    <property type="protein sequence ID" value="QUI23576.1"/>
    <property type="molecule type" value="Genomic_DNA"/>
</dbReference>
<dbReference type="InterPro" id="IPR005148">
    <property type="entry name" value="Arg-tRNA-synth_N"/>
</dbReference>
<keyword evidence="3 8" id="KW-0547">Nucleotide-binding</keyword>
<reference evidence="12" key="1">
    <citation type="submission" date="2020-07" db="EMBL/GenBank/DDBJ databases">
        <title>Vallitalea pronyensis genome.</title>
        <authorList>
            <person name="Postec A."/>
        </authorList>
    </citation>
    <scope>NUCLEOTIDE SEQUENCE</scope>
    <source>
        <strain evidence="12">FatNI3</strain>
    </source>
</reference>
<comment type="similarity">
    <text evidence="1 8 9">Belongs to the class-I aminoacyl-tRNA synthetase family.</text>
</comment>
<comment type="subunit">
    <text evidence="8">Monomer.</text>
</comment>
<protein>
    <recommendedName>
        <fullName evidence="8">Arginine--tRNA ligase</fullName>
        <ecNumber evidence="8">6.1.1.19</ecNumber>
    </recommendedName>
    <alternativeName>
        <fullName evidence="8">Arginyl-tRNA synthetase</fullName>
        <shortName evidence="8">ArgRS</shortName>
    </alternativeName>
</protein>
<comment type="catalytic activity">
    <reaction evidence="7 8">
        <text>tRNA(Arg) + L-arginine + ATP = L-arginyl-tRNA(Arg) + AMP + diphosphate</text>
        <dbReference type="Rhea" id="RHEA:20301"/>
        <dbReference type="Rhea" id="RHEA-COMP:9658"/>
        <dbReference type="Rhea" id="RHEA-COMP:9673"/>
        <dbReference type="ChEBI" id="CHEBI:30616"/>
        <dbReference type="ChEBI" id="CHEBI:32682"/>
        <dbReference type="ChEBI" id="CHEBI:33019"/>
        <dbReference type="ChEBI" id="CHEBI:78442"/>
        <dbReference type="ChEBI" id="CHEBI:78513"/>
        <dbReference type="ChEBI" id="CHEBI:456215"/>
        <dbReference type="EC" id="6.1.1.19"/>
    </reaction>
</comment>
<dbReference type="Proteomes" id="UP000683246">
    <property type="component" value="Chromosome"/>
</dbReference>
<dbReference type="Gene3D" id="1.10.730.10">
    <property type="entry name" value="Isoleucyl-tRNA Synthetase, Domain 1"/>
    <property type="match status" value="1"/>
</dbReference>
<dbReference type="HAMAP" id="MF_00123">
    <property type="entry name" value="Arg_tRNA_synth"/>
    <property type="match status" value="1"/>
</dbReference>
<accession>A0A8J8SHH3</accession>
<comment type="caution">
    <text evidence="8">Lacks conserved residue(s) required for the propagation of feature annotation.</text>
</comment>
<evidence type="ECO:0000256" key="6">
    <source>
        <dbReference type="ARBA" id="ARBA00023146"/>
    </source>
</evidence>
<dbReference type="SUPFAM" id="SSF55190">
    <property type="entry name" value="Arginyl-tRNA synthetase (ArgRS), N-terminal 'additional' domain"/>
    <property type="match status" value="1"/>
</dbReference>
<keyword evidence="2 8" id="KW-0436">Ligase</keyword>
<dbReference type="GO" id="GO:0005524">
    <property type="term" value="F:ATP binding"/>
    <property type="evidence" value="ECO:0007669"/>
    <property type="project" value="UniProtKB-UniRule"/>
</dbReference>
<sequence>MMRTYTQLIDACLQEPFDKMVCHFTRPPSLALGDLSLPCFPLAKKLKKSPMDIAHELKDAFHSLSFIEQVVAKDGYLNFYFKRRQVIQDTLLEIKHKKHQYGSNESGIGKTALIEHTSINPNASPHVGRARNALIGDVLKRLMTFEGYKVNTHYFVNDVGKQIAMLVYATQHEEKVTFKELLQHYVRMHEAMKDNPQIEEEIFKLLYAFENGDVSVRKSFQNIVDICIKGQVGLFKDLSINYDTFQYESAYIFNGALQEVLKQLKTTGNLEEDEEGRLVLNLEAYNIPTKAPYLVLSRKDKTSLYPLRDIAYSMHKAKTNTHVNMIVLGEDQKSYHQQVSAALDLLGYTAPTPVHYSFVLLKDGKMATREGKVVLLEDFMSLAIEKSMAYMKENNREVDVTTAKTIAYGAVKYAILKTANHKNVTFDLEKALSFEGNTGPYLQYSIARIHSILDKCQFQEDEQIDYGLLEEDLVYDLILDLLFFNDVVAKALKDASPHIIANYVYGLTKKFSTFYHQCSIIHAKSKALQSARLALIKGVIQVSINALHLLGINVVKSM</sequence>
<dbReference type="InterPro" id="IPR009080">
    <property type="entry name" value="tRNAsynth_Ia_anticodon-bd"/>
</dbReference>
<gene>
    <name evidence="8 12" type="primary">argS</name>
    <name evidence="12" type="ORF">HZI73_15340</name>
</gene>
<evidence type="ECO:0000256" key="1">
    <source>
        <dbReference type="ARBA" id="ARBA00005594"/>
    </source>
</evidence>
<dbReference type="Gene3D" id="3.40.50.620">
    <property type="entry name" value="HUPs"/>
    <property type="match status" value="1"/>
</dbReference>
<evidence type="ECO:0000256" key="7">
    <source>
        <dbReference type="ARBA" id="ARBA00049339"/>
    </source>
</evidence>
<feature type="domain" description="Arginyl tRNA synthetase N-terminal" evidence="11">
    <location>
        <begin position="3"/>
        <end position="81"/>
    </location>
</feature>
<dbReference type="EC" id="6.1.1.19" evidence="8"/>
<keyword evidence="8" id="KW-0963">Cytoplasm</keyword>
<keyword evidence="13" id="KW-1185">Reference proteome</keyword>
<dbReference type="GO" id="GO:0006420">
    <property type="term" value="P:arginyl-tRNA aminoacylation"/>
    <property type="evidence" value="ECO:0007669"/>
    <property type="project" value="UniProtKB-UniRule"/>
</dbReference>
<dbReference type="SUPFAM" id="SSF47323">
    <property type="entry name" value="Anticodon-binding domain of a subclass of class I aminoacyl-tRNA synthetases"/>
    <property type="match status" value="1"/>
</dbReference>
<dbReference type="PANTHER" id="PTHR11956:SF5">
    <property type="entry name" value="ARGININE--TRNA LIGASE, CYTOPLASMIC"/>
    <property type="match status" value="1"/>
</dbReference>
<evidence type="ECO:0000256" key="2">
    <source>
        <dbReference type="ARBA" id="ARBA00022598"/>
    </source>
</evidence>
<dbReference type="Gene3D" id="3.30.1360.70">
    <property type="entry name" value="Arginyl tRNA synthetase N-terminal domain"/>
    <property type="match status" value="1"/>
</dbReference>
<dbReference type="SMART" id="SM01016">
    <property type="entry name" value="Arg_tRNA_synt_N"/>
    <property type="match status" value="1"/>
</dbReference>
<dbReference type="InterPro" id="IPR035684">
    <property type="entry name" value="ArgRS_core"/>
</dbReference>
<keyword evidence="6 8" id="KW-0030">Aminoacyl-tRNA synthetase</keyword>
<evidence type="ECO:0000256" key="9">
    <source>
        <dbReference type="RuleBase" id="RU363038"/>
    </source>
</evidence>
<evidence type="ECO:0000313" key="13">
    <source>
        <dbReference type="Proteomes" id="UP000683246"/>
    </source>
</evidence>
<comment type="subcellular location">
    <subcellularLocation>
        <location evidence="8">Cytoplasm</location>
    </subcellularLocation>
</comment>
<evidence type="ECO:0000256" key="4">
    <source>
        <dbReference type="ARBA" id="ARBA00022840"/>
    </source>
</evidence>
<dbReference type="SMART" id="SM00836">
    <property type="entry name" value="DALR_1"/>
    <property type="match status" value="1"/>
</dbReference>
<dbReference type="InterPro" id="IPR014729">
    <property type="entry name" value="Rossmann-like_a/b/a_fold"/>
</dbReference>
<dbReference type="PRINTS" id="PR01038">
    <property type="entry name" value="TRNASYNTHARG"/>
</dbReference>
<keyword evidence="4 8" id="KW-0067">ATP-binding</keyword>
<feature type="domain" description="DALR anticodon binding" evidence="10">
    <location>
        <begin position="442"/>
        <end position="558"/>
    </location>
</feature>
<evidence type="ECO:0000259" key="10">
    <source>
        <dbReference type="SMART" id="SM00836"/>
    </source>
</evidence>
<dbReference type="GO" id="GO:0004814">
    <property type="term" value="F:arginine-tRNA ligase activity"/>
    <property type="evidence" value="ECO:0007669"/>
    <property type="project" value="UniProtKB-UniRule"/>
</dbReference>
<evidence type="ECO:0000256" key="5">
    <source>
        <dbReference type="ARBA" id="ARBA00022917"/>
    </source>
</evidence>
<dbReference type="AlphaFoldDB" id="A0A8J8SHH3"/>
<dbReference type="GO" id="GO:0005737">
    <property type="term" value="C:cytoplasm"/>
    <property type="evidence" value="ECO:0007669"/>
    <property type="project" value="UniProtKB-SubCell"/>
</dbReference>
<evidence type="ECO:0000313" key="12">
    <source>
        <dbReference type="EMBL" id="QUI23576.1"/>
    </source>
</evidence>
<proteinExistence type="inferred from homology"/>
<dbReference type="InterPro" id="IPR036695">
    <property type="entry name" value="Arg-tRNA-synth_N_sf"/>
</dbReference>
<dbReference type="InterPro" id="IPR008909">
    <property type="entry name" value="DALR_anticod-bd"/>
</dbReference>
<dbReference type="SUPFAM" id="SSF52374">
    <property type="entry name" value="Nucleotidylyl transferase"/>
    <property type="match status" value="1"/>
</dbReference>
<dbReference type="RefSeq" id="WP_212694261.1">
    <property type="nucleotide sequence ID" value="NZ_CP058649.1"/>
</dbReference>
<dbReference type="InterPro" id="IPR001278">
    <property type="entry name" value="Arg-tRNA-ligase"/>
</dbReference>
<evidence type="ECO:0000256" key="3">
    <source>
        <dbReference type="ARBA" id="ARBA00022741"/>
    </source>
</evidence>
<dbReference type="Pfam" id="PF00750">
    <property type="entry name" value="tRNA-synt_1d"/>
    <property type="match status" value="1"/>
</dbReference>
<evidence type="ECO:0000256" key="8">
    <source>
        <dbReference type="HAMAP-Rule" id="MF_00123"/>
    </source>
</evidence>
<dbReference type="NCBIfam" id="TIGR00456">
    <property type="entry name" value="argS"/>
    <property type="match status" value="1"/>
</dbReference>
<evidence type="ECO:0000259" key="11">
    <source>
        <dbReference type="SMART" id="SM01016"/>
    </source>
</evidence>
<dbReference type="KEGG" id="vpy:HZI73_15340"/>
<dbReference type="Pfam" id="PF03485">
    <property type="entry name" value="Arg_tRNA_synt_N"/>
    <property type="match status" value="1"/>
</dbReference>
<keyword evidence="5 8" id="KW-0648">Protein biosynthesis</keyword>
<dbReference type="PANTHER" id="PTHR11956">
    <property type="entry name" value="ARGINYL-TRNA SYNTHETASE"/>
    <property type="match status" value="1"/>
</dbReference>
<dbReference type="FunFam" id="1.10.730.10:FF:000006">
    <property type="entry name" value="Arginyl-tRNA synthetase 2, mitochondrial"/>
    <property type="match status" value="1"/>
</dbReference>
<name>A0A8J8SHH3_9FIRM</name>
<organism evidence="12 13">
    <name type="scientific">Vallitalea pronyensis</name>
    <dbReference type="NCBI Taxonomy" id="1348613"/>
    <lineage>
        <taxon>Bacteria</taxon>
        <taxon>Bacillati</taxon>
        <taxon>Bacillota</taxon>
        <taxon>Clostridia</taxon>
        <taxon>Lachnospirales</taxon>
        <taxon>Vallitaleaceae</taxon>
        <taxon>Vallitalea</taxon>
    </lineage>
</organism>
<dbReference type="Pfam" id="PF05746">
    <property type="entry name" value="DALR_1"/>
    <property type="match status" value="1"/>
</dbReference>